<feature type="transmembrane region" description="Helical" evidence="12">
    <location>
        <begin position="288"/>
        <end position="313"/>
    </location>
</feature>
<keyword evidence="13" id="KW-1185">Reference proteome</keyword>
<dbReference type="AlphaFoldDB" id="A0AAJ7DUE6"/>
<keyword evidence="5 12" id="KW-0812">Transmembrane</keyword>
<proteinExistence type="inferred from homology"/>
<evidence type="ECO:0000256" key="12">
    <source>
        <dbReference type="SAM" id="Phobius"/>
    </source>
</evidence>
<feature type="transmembrane region" description="Helical" evidence="12">
    <location>
        <begin position="140"/>
        <end position="162"/>
    </location>
</feature>
<keyword evidence="8" id="KW-0406">Ion transport</keyword>
<feature type="transmembrane region" description="Helical" evidence="12">
    <location>
        <begin position="20"/>
        <end position="41"/>
    </location>
</feature>
<organism evidence="13 14">
    <name type="scientific">Ceratosolen solmsi marchali</name>
    <dbReference type="NCBI Taxonomy" id="326594"/>
    <lineage>
        <taxon>Eukaryota</taxon>
        <taxon>Metazoa</taxon>
        <taxon>Ecdysozoa</taxon>
        <taxon>Arthropoda</taxon>
        <taxon>Hexapoda</taxon>
        <taxon>Insecta</taxon>
        <taxon>Pterygota</taxon>
        <taxon>Neoptera</taxon>
        <taxon>Endopterygota</taxon>
        <taxon>Hymenoptera</taxon>
        <taxon>Apocrita</taxon>
        <taxon>Proctotrupomorpha</taxon>
        <taxon>Chalcidoidea</taxon>
        <taxon>Agaonidae</taxon>
        <taxon>Agaoninae</taxon>
        <taxon>Ceratosolen</taxon>
    </lineage>
</organism>
<keyword evidence="4" id="KW-1003">Cell membrane</keyword>
<dbReference type="InterPro" id="IPR038377">
    <property type="entry name" value="Na/Glc_symporter_sf"/>
</dbReference>
<keyword evidence="7" id="KW-0915">Sodium</keyword>
<dbReference type="GO" id="GO:0005886">
    <property type="term" value="C:plasma membrane"/>
    <property type="evidence" value="ECO:0007669"/>
    <property type="project" value="UniProtKB-SubCell"/>
</dbReference>
<comment type="similarity">
    <text evidence="2 11">Belongs to the sodium:solute symporter (SSF) (TC 2.A.21) family.</text>
</comment>
<evidence type="ECO:0000256" key="10">
    <source>
        <dbReference type="ARBA" id="ARBA00023201"/>
    </source>
</evidence>
<dbReference type="GO" id="GO:0006814">
    <property type="term" value="P:sodium ion transport"/>
    <property type="evidence" value="ECO:0007669"/>
    <property type="project" value="UniProtKB-KW"/>
</dbReference>
<reference evidence="14" key="1">
    <citation type="submission" date="2025-08" db="UniProtKB">
        <authorList>
            <consortium name="RefSeq"/>
        </authorList>
    </citation>
    <scope>IDENTIFICATION</scope>
</reference>
<dbReference type="InterPro" id="IPR001734">
    <property type="entry name" value="Na/solute_symporter"/>
</dbReference>
<feature type="transmembrane region" description="Helical" evidence="12">
    <location>
        <begin position="419"/>
        <end position="444"/>
    </location>
</feature>
<evidence type="ECO:0000313" key="13">
    <source>
        <dbReference type="Proteomes" id="UP000695007"/>
    </source>
</evidence>
<gene>
    <name evidence="14" type="primary">LOC105361324</name>
</gene>
<evidence type="ECO:0000256" key="2">
    <source>
        <dbReference type="ARBA" id="ARBA00006434"/>
    </source>
</evidence>
<dbReference type="RefSeq" id="XP_011496756.1">
    <property type="nucleotide sequence ID" value="XM_011498454.1"/>
</dbReference>
<evidence type="ECO:0000256" key="4">
    <source>
        <dbReference type="ARBA" id="ARBA00022475"/>
    </source>
</evidence>
<evidence type="ECO:0000256" key="9">
    <source>
        <dbReference type="ARBA" id="ARBA00023136"/>
    </source>
</evidence>
<evidence type="ECO:0000256" key="7">
    <source>
        <dbReference type="ARBA" id="ARBA00023053"/>
    </source>
</evidence>
<keyword evidence="6 12" id="KW-1133">Transmembrane helix</keyword>
<dbReference type="NCBIfam" id="TIGR00813">
    <property type="entry name" value="sss"/>
    <property type="match status" value="1"/>
</dbReference>
<comment type="subcellular location">
    <subcellularLocation>
        <location evidence="1">Cell membrane</location>
        <topology evidence="1">Multi-pass membrane protein</topology>
    </subcellularLocation>
</comment>
<evidence type="ECO:0000256" key="6">
    <source>
        <dbReference type="ARBA" id="ARBA00022989"/>
    </source>
</evidence>
<dbReference type="PANTHER" id="PTHR42985:SF21">
    <property type="entry name" value="SODIUM-DEPENDENT MULTIVITAMIN TRANSPORTER-LIKE PROTEIN"/>
    <property type="match status" value="1"/>
</dbReference>
<feature type="transmembrane region" description="Helical" evidence="12">
    <location>
        <begin position="348"/>
        <end position="373"/>
    </location>
</feature>
<feature type="transmembrane region" description="Helical" evidence="12">
    <location>
        <begin position="525"/>
        <end position="553"/>
    </location>
</feature>
<dbReference type="Pfam" id="PF00474">
    <property type="entry name" value="SSF"/>
    <property type="match status" value="1"/>
</dbReference>
<feature type="transmembrane region" description="Helical" evidence="12">
    <location>
        <begin position="202"/>
        <end position="229"/>
    </location>
</feature>
<feature type="transmembrane region" description="Helical" evidence="12">
    <location>
        <begin position="93"/>
        <end position="112"/>
    </location>
</feature>
<feature type="transmembrane region" description="Helical" evidence="12">
    <location>
        <begin position="249"/>
        <end position="267"/>
    </location>
</feature>
<feature type="transmembrane region" description="Helical" evidence="12">
    <location>
        <begin position="62"/>
        <end position="81"/>
    </location>
</feature>
<evidence type="ECO:0000256" key="5">
    <source>
        <dbReference type="ARBA" id="ARBA00022692"/>
    </source>
</evidence>
<name>A0AAJ7DUE6_9HYME</name>
<dbReference type="GO" id="GO:0015293">
    <property type="term" value="F:symporter activity"/>
    <property type="evidence" value="ECO:0007669"/>
    <property type="project" value="TreeGrafter"/>
</dbReference>
<keyword evidence="3" id="KW-0813">Transport</keyword>
<dbReference type="Proteomes" id="UP000695007">
    <property type="component" value="Unplaced"/>
</dbReference>
<evidence type="ECO:0000256" key="3">
    <source>
        <dbReference type="ARBA" id="ARBA00022448"/>
    </source>
</evidence>
<protein>
    <submittedName>
        <fullName evidence="14">Sodium-coupled monocarboxylate transporter 1-like</fullName>
    </submittedName>
</protein>
<evidence type="ECO:0000313" key="14">
    <source>
        <dbReference type="RefSeq" id="XP_011496756.1"/>
    </source>
</evidence>
<accession>A0AAJ7DUE6</accession>
<feature type="transmembrane region" description="Helical" evidence="12">
    <location>
        <begin position="394"/>
        <end position="413"/>
    </location>
</feature>
<evidence type="ECO:0000256" key="11">
    <source>
        <dbReference type="RuleBase" id="RU362091"/>
    </source>
</evidence>
<feature type="transmembrane region" description="Helical" evidence="12">
    <location>
        <begin position="168"/>
        <end position="190"/>
    </location>
</feature>
<keyword evidence="9 12" id="KW-0472">Membrane</keyword>
<keyword evidence="10" id="KW-0739">Sodium transport</keyword>
<dbReference type="InterPro" id="IPR051163">
    <property type="entry name" value="Sodium:Solute_Symporter_SSF"/>
</dbReference>
<dbReference type="PROSITE" id="PS50283">
    <property type="entry name" value="NA_SOLUT_SYMP_3"/>
    <property type="match status" value="1"/>
</dbReference>
<dbReference type="GeneID" id="105361324"/>
<evidence type="ECO:0000256" key="8">
    <source>
        <dbReference type="ARBA" id="ARBA00023065"/>
    </source>
</evidence>
<dbReference type="CDD" id="cd11492">
    <property type="entry name" value="SLC5sbd_NIS-SMVT"/>
    <property type="match status" value="1"/>
</dbReference>
<sequence length="598" mass="66009">MDLNVSNSILPMQTRQLVFGWIDYSIFIALLGISLLIGVYFGIYKKQNSTSEYLFGGKRMNYIAVATSILASLLSGITFLGIPTEVYLHGSQYFTVCISAFILGPIIAYIVIPHFNKLQISSSYEYLELRFTQSIRTLAASLYIISLFVYMPVVIYVPALAFSQVTGFSVHAITPIFSLVCITYTSMGGIKAVVWTDTIQFFFTIAGLSAVLIIGLISIGGVSELWRIADEGQRLQFFNMDPSPFKKNTFWVITVGMTVSMLSRFGLGQKFVQRFLAVKSQAEMKKAVLLTVTGWAMLQAASVFIGLLMYASYHNCDPLKAKLVNRIDQTLPYYVMDIGANLRGLPGIFLAGIVSSALSTMSASLNTLAGTIYKTYINRHIADDPKRDSKAANIMKVISVIAGLITIGAVFVIERLGTVFEMAISFSSVTEGALLGLFTVGMLCPWVGKKGAITGAYVSLVIMGWIVGSTQWYIMNKKIMSPSLPTSIDACPNSINETLAGMSSGTTTMPDRLSEEKEEEKAPMIIYHLAVLYYTLLGSLIVIVVSCVTSFVVGETDLSKVEPDHILPFMRRFLPRKRSYMEIPIKDIERETNYDAKH</sequence>
<dbReference type="Gene3D" id="1.20.1730.10">
    <property type="entry name" value="Sodium/glucose cotransporter"/>
    <property type="match status" value="1"/>
</dbReference>
<feature type="transmembrane region" description="Helical" evidence="12">
    <location>
        <begin position="456"/>
        <end position="474"/>
    </location>
</feature>
<dbReference type="PANTHER" id="PTHR42985">
    <property type="entry name" value="SODIUM-COUPLED MONOCARBOXYLATE TRANSPORTER"/>
    <property type="match status" value="1"/>
</dbReference>
<dbReference type="KEGG" id="csol:105361324"/>
<evidence type="ECO:0000256" key="1">
    <source>
        <dbReference type="ARBA" id="ARBA00004651"/>
    </source>
</evidence>